<gene>
    <name evidence="10" type="ORF">BP6252_00485</name>
</gene>
<comment type="caution">
    <text evidence="10">The sequence shown here is derived from an EMBL/GenBank/DDBJ whole genome shotgun (WGS) entry which is preliminary data.</text>
</comment>
<dbReference type="InterPro" id="IPR017972">
    <property type="entry name" value="Cyt_P450_CS"/>
</dbReference>
<evidence type="ECO:0000256" key="9">
    <source>
        <dbReference type="SAM" id="Phobius"/>
    </source>
</evidence>
<dbReference type="PANTHER" id="PTHR24305">
    <property type="entry name" value="CYTOCHROME P450"/>
    <property type="match status" value="1"/>
</dbReference>
<keyword evidence="5 7" id="KW-0408">Iron</keyword>
<dbReference type="Pfam" id="PF00067">
    <property type="entry name" value="p450"/>
    <property type="match status" value="1"/>
</dbReference>
<comment type="cofactor">
    <cofactor evidence="1 7">
        <name>heme</name>
        <dbReference type="ChEBI" id="CHEBI:30413"/>
    </cofactor>
</comment>
<dbReference type="OrthoDB" id="3945418at2759"/>
<evidence type="ECO:0000256" key="1">
    <source>
        <dbReference type="ARBA" id="ARBA00001971"/>
    </source>
</evidence>
<dbReference type="GO" id="GO:0005506">
    <property type="term" value="F:iron ion binding"/>
    <property type="evidence" value="ECO:0007669"/>
    <property type="project" value="InterPro"/>
</dbReference>
<dbReference type="AlphaFoldDB" id="A0A3D8SQ59"/>
<organism evidence="10 11">
    <name type="scientific">Coleophoma cylindrospora</name>
    <dbReference type="NCBI Taxonomy" id="1849047"/>
    <lineage>
        <taxon>Eukaryota</taxon>
        <taxon>Fungi</taxon>
        <taxon>Dikarya</taxon>
        <taxon>Ascomycota</taxon>
        <taxon>Pezizomycotina</taxon>
        <taxon>Leotiomycetes</taxon>
        <taxon>Helotiales</taxon>
        <taxon>Dermateaceae</taxon>
        <taxon>Coleophoma</taxon>
    </lineage>
</organism>
<accession>A0A3D8SQ59</accession>
<dbReference type="PANTHER" id="PTHR24305:SF157">
    <property type="entry name" value="N-ACETYLTRYPTOPHAN 6-HYDROXYLASE IVOC-RELATED"/>
    <property type="match status" value="1"/>
</dbReference>
<dbReference type="SUPFAM" id="SSF48264">
    <property type="entry name" value="Cytochrome P450"/>
    <property type="match status" value="1"/>
</dbReference>
<evidence type="ECO:0000313" key="10">
    <source>
        <dbReference type="EMBL" id="RDW88453.1"/>
    </source>
</evidence>
<name>A0A3D8SQ59_9HELO</name>
<keyword evidence="11" id="KW-1185">Reference proteome</keyword>
<dbReference type="STRING" id="1849047.A0A3D8SQ59"/>
<keyword evidence="9" id="KW-1133">Transmembrane helix</keyword>
<sequence>MAFLDIIPLSVALELSIIALVAYTLSLTIYRLCFSPLAKFPGPKLAAATWWYEFYYDVVLRGQYIFHIKELHERYGPIIRISPYEIHIYTPSFYDEVYAVSNRKRDRWAWSTRPGGFGLSIGGTNGHDLHRMRRGALAPYFSKANIRRLQYAIDEKVMQLVSRLLESKTHGEPFKLNHAFAAFTNDIAMEYSFGRNDNRLARKDYDPTFHDNFVAGVGQINLLRHMFWLERTAKLVPEWLLAKVSSVVAMFWAEKQAITEQIQQILNGANKDHLDKEHPTIYHEILGSKLPDHEKSLDRLAQEAQITIGAGTLATAWTLSVGCFHLLSPECTPILMKLREELLTILPEPDGKIDLVILERMPYLTACVKEALRMGNGTSTRLQRIAPEETLIFPDPQTGKEWAIPAGTPVSLSSLLIHRDEGIFHEARKFRPERWLENPGLDRYLLTFSKGSRQCLGMHLAYAEMYLTMARVFRAFGTKELEAAGVKSDFGNIELFETTERDVICVADLMVPAVWEGSQGVRIKVTA</sequence>
<keyword evidence="3 7" id="KW-0479">Metal-binding</keyword>
<dbReference type="GO" id="GO:0020037">
    <property type="term" value="F:heme binding"/>
    <property type="evidence" value="ECO:0007669"/>
    <property type="project" value="InterPro"/>
</dbReference>
<feature type="transmembrane region" description="Helical" evidence="9">
    <location>
        <begin position="6"/>
        <end position="30"/>
    </location>
</feature>
<protein>
    <submittedName>
        <fullName evidence="10">Trichodiene oxygenase-1</fullName>
    </submittedName>
</protein>
<dbReference type="GO" id="GO:0004497">
    <property type="term" value="F:monooxygenase activity"/>
    <property type="evidence" value="ECO:0007669"/>
    <property type="project" value="UniProtKB-KW"/>
</dbReference>
<proteinExistence type="inferred from homology"/>
<evidence type="ECO:0000256" key="3">
    <source>
        <dbReference type="ARBA" id="ARBA00022723"/>
    </source>
</evidence>
<dbReference type="InterPro" id="IPR002401">
    <property type="entry name" value="Cyt_P450_E_grp-I"/>
</dbReference>
<comment type="similarity">
    <text evidence="2 8">Belongs to the cytochrome P450 family.</text>
</comment>
<dbReference type="PROSITE" id="PS00086">
    <property type="entry name" value="CYTOCHROME_P450"/>
    <property type="match status" value="1"/>
</dbReference>
<keyword evidence="4 8" id="KW-0560">Oxidoreductase</keyword>
<evidence type="ECO:0000313" key="11">
    <source>
        <dbReference type="Proteomes" id="UP000256645"/>
    </source>
</evidence>
<evidence type="ECO:0000256" key="2">
    <source>
        <dbReference type="ARBA" id="ARBA00010617"/>
    </source>
</evidence>
<dbReference type="CDD" id="cd11062">
    <property type="entry name" value="CYP58-like"/>
    <property type="match status" value="1"/>
</dbReference>
<dbReference type="InterPro" id="IPR050121">
    <property type="entry name" value="Cytochrome_P450_monoxygenase"/>
</dbReference>
<dbReference type="EMBL" id="PDLM01000001">
    <property type="protein sequence ID" value="RDW88453.1"/>
    <property type="molecule type" value="Genomic_DNA"/>
</dbReference>
<evidence type="ECO:0000256" key="8">
    <source>
        <dbReference type="RuleBase" id="RU000461"/>
    </source>
</evidence>
<evidence type="ECO:0000256" key="4">
    <source>
        <dbReference type="ARBA" id="ARBA00023002"/>
    </source>
</evidence>
<dbReference type="InterPro" id="IPR001128">
    <property type="entry name" value="Cyt_P450"/>
</dbReference>
<dbReference type="Proteomes" id="UP000256645">
    <property type="component" value="Unassembled WGS sequence"/>
</dbReference>
<evidence type="ECO:0000256" key="7">
    <source>
        <dbReference type="PIRSR" id="PIRSR602401-1"/>
    </source>
</evidence>
<dbReference type="PRINTS" id="PR00385">
    <property type="entry name" value="P450"/>
</dbReference>
<feature type="binding site" description="axial binding residue" evidence="7">
    <location>
        <position position="455"/>
    </location>
    <ligand>
        <name>heme</name>
        <dbReference type="ChEBI" id="CHEBI:30413"/>
    </ligand>
    <ligandPart>
        <name>Fe</name>
        <dbReference type="ChEBI" id="CHEBI:18248"/>
    </ligandPart>
</feature>
<evidence type="ECO:0000256" key="5">
    <source>
        <dbReference type="ARBA" id="ARBA00023004"/>
    </source>
</evidence>
<dbReference type="PRINTS" id="PR00463">
    <property type="entry name" value="EP450I"/>
</dbReference>
<evidence type="ECO:0000256" key="6">
    <source>
        <dbReference type="ARBA" id="ARBA00023033"/>
    </source>
</evidence>
<keyword evidence="6 8" id="KW-0503">Monooxygenase</keyword>
<keyword evidence="7 8" id="KW-0349">Heme</keyword>
<reference evidence="10 11" key="1">
    <citation type="journal article" date="2018" name="IMA Fungus">
        <title>IMA Genome-F 9: Draft genome sequence of Annulohypoxylon stygium, Aspergillus mulundensis, Berkeleyomyces basicola (syn. Thielaviopsis basicola), Ceratocystis smalleyi, two Cercospora beticola strains, Coleophoma cylindrospora, Fusarium fracticaudum, Phialophora cf. hyalina, and Morchella septimelata.</title>
        <authorList>
            <person name="Wingfield B.D."/>
            <person name="Bills G.F."/>
            <person name="Dong Y."/>
            <person name="Huang W."/>
            <person name="Nel W.J."/>
            <person name="Swalarsk-Parry B.S."/>
            <person name="Vaghefi N."/>
            <person name="Wilken P.M."/>
            <person name="An Z."/>
            <person name="de Beer Z.W."/>
            <person name="De Vos L."/>
            <person name="Chen L."/>
            <person name="Duong T.A."/>
            <person name="Gao Y."/>
            <person name="Hammerbacher A."/>
            <person name="Kikkert J.R."/>
            <person name="Li Y."/>
            <person name="Li H."/>
            <person name="Li K."/>
            <person name="Li Q."/>
            <person name="Liu X."/>
            <person name="Ma X."/>
            <person name="Naidoo K."/>
            <person name="Pethybridge S.J."/>
            <person name="Sun J."/>
            <person name="Steenkamp E.T."/>
            <person name="van der Nest M.A."/>
            <person name="van Wyk S."/>
            <person name="Wingfield M.J."/>
            <person name="Xiong C."/>
            <person name="Yue Q."/>
            <person name="Zhang X."/>
        </authorList>
    </citation>
    <scope>NUCLEOTIDE SEQUENCE [LARGE SCALE GENOMIC DNA]</scope>
    <source>
        <strain evidence="10 11">BP6252</strain>
    </source>
</reference>
<dbReference type="Gene3D" id="1.10.630.10">
    <property type="entry name" value="Cytochrome P450"/>
    <property type="match status" value="1"/>
</dbReference>
<dbReference type="GO" id="GO:0016705">
    <property type="term" value="F:oxidoreductase activity, acting on paired donors, with incorporation or reduction of molecular oxygen"/>
    <property type="evidence" value="ECO:0007669"/>
    <property type="project" value="InterPro"/>
</dbReference>
<dbReference type="InterPro" id="IPR036396">
    <property type="entry name" value="Cyt_P450_sf"/>
</dbReference>
<keyword evidence="9" id="KW-0472">Membrane</keyword>
<keyword evidence="9" id="KW-0812">Transmembrane</keyword>